<dbReference type="SUPFAM" id="SSF56349">
    <property type="entry name" value="DNA breaking-rejoining enzymes"/>
    <property type="match status" value="1"/>
</dbReference>
<organism evidence="5 6">
    <name type="scientific">Coprobacter tertius</name>
    <dbReference type="NCBI Taxonomy" id="2944915"/>
    <lineage>
        <taxon>Bacteria</taxon>
        <taxon>Pseudomonadati</taxon>
        <taxon>Bacteroidota</taxon>
        <taxon>Bacteroidia</taxon>
        <taxon>Bacteroidales</taxon>
        <taxon>Barnesiellaceae</taxon>
        <taxon>Coprobacter</taxon>
    </lineage>
</organism>
<dbReference type="PROSITE" id="PS51898">
    <property type="entry name" value="TYR_RECOMBINASE"/>
    <property type="match status" value="1"/>
</dbReference>
<sequence>MTAKNTEANFTNEILDRWEEAALRVISHFKKFYNTPLKEEFFKKLDEEFYIDDPNDRNIYFIDYINKYIERYRGVKSKDLINKFQRTRDKLIEYEKYLKKRLVFSDINIDFYNLFKEWFFEKGYSTNYFGNNIRNIKQIYTEAKVVDHIHNLSDINHRDFIGIKVDTDSIYLTEDELKKIYDFDFKISSIKNHFKDISDENAKKKIKSYKLVRDRFLIGAYTGLRVSDYGRLNELNIDDNFIRIRAKKTGKESIIPIHPYIRNILNNGFDPNIRVSDQKINEHIKEIARIAGITDKVLINKHIQGKYVQFEFEKCDLISTHTARRSFATNAYKAGVPVIAIMKITGHSKQSTFLKYIKVDEKENAEILSNHPFFK</sequence>
<comment type="caution">
    <text evidence="5">The sequence shown here is derived from an EMBL/GenBank/DDBJ whole genome shotgun (WGS) entry which is preliminary data.</text>
</comment>
<dbReference type="Gene3D" id="1.10.150.130">
    <property type="match status" value="1"/>
</dbReference>
<dbReference type="InterPro" id="IPR025269">
    <property type="entry name" value="SAM-like_dom"/>
</dbReference>
<dbReference type="InterPro" id="IPR010998">
    <property type="entry name" value="Integrase_recombinase_N"/>
</dbReference>
<evidence type="ECO:0000259" key="4">
    <source>
        <dbReference type="PROSITE" id="PS51898"/>
    </source>
</evidence>
<dbReference type="RefSeq" id="WP_255026692.1">
    <property type="nucleotide sequence ID" value="NZ_JANDHW010000005.1"/>
</dbReference>
<gene>
    <name evidence="5" type="ORF">NMU02_06385</name>
</gene>
<evidence type="ECO:0000256" key="2">
    <source>
        <dbReference type="ARBA" id="ARBA00023125"/>
    </source>
</evidence>
<reference evidence="5 6" key="1">
    <citation type="submission" date="2022-07" db="EMBL/GenBank/DDBJ databases">
        <title>Fecal culturing of patients with breast cancer.</title>
        <authorList>
            <person name="Teng N.M.Y."/>
            <person name="Kiu R."/>
            <person name="Evans R."/>
            <person name="Baker D.J."/>
            <person name="Zenner C."/>
            <person name="Robinson S.D."/>
            <person name="Hall L.J."/>
        </authorList>
    </citation>
    <scope>NUCLEOTIDE SEQUENCE [LARGE SCALE GENOMIC DNA]</scope>
    <source>
        <strain evidence="5 6">LH1063</strain>
    </source>
</reference>
<dbReference type="InterPro" id="IPR011010">
    <property type="entry name" value="DNA_brk_join_enz"/>
</dbReference>
<dbReference type="PANTHER" id="PTHR30349">
    <property type="entry name" value="PHAGE INTEGRASE-RELATED"/>
    <property type="match status" value="1"/>
</dbReference>
<protein>
    <submittedName>
        <fullName evidence="5">Site-specific integrase</fullName>
    </submittedName>
</protein>
<name>A0ABT1MGF3_9BACT</name>
<accession>A0ABT1MGF3</accession>
<evidence type="ECO:0000313" key="5">
    <source>
        <dbReference type="EMBL" id="MCP9611715.1"/>
    </source>
</evidence>
<dbReference type="CDD" id="cd01185">
    <property type="entry name" value="INTN1_C_like"/>
    <property type="match status" value="1"/>
</dbReference>
<dbReference type="Pfam" id="PF00589">
    <property type="entry name" value="Phage_integrase"/>
    <property type="match status" value="1"/>
</dbReference>
<proteinExistence type="inferred from homology"/>
<evidence type="ECO:0000256" key="3">
    <source>
        <dbReference type="ARBA" id="ARBA00023172"/>
    </source>
</evidence>
<keyword evidence="6" id="KW-1185">Reference proteome</keyword>
<keyword evidence="2" id="KW-0238">DNA-binding</keyword>
<comment type="similarity">
    <text evidence="1">Belongs to the 'phage' integrase family.</text>
</comment>
<evidence type="ECO:0000313" key="6">
    <source>
        <dbReference type="Proteomes" id="UP001205603"/>
    </source>
</evidence>
<feature type="domain" description="Tyr recombinase" evidence="4">
    <location>
        <begin position="176"/>
        <end position="369"/>
    </location>
</feature>
<keyword evidence="3" id="KW-0233">DNA recombination</keyword>
<dbReference type="PANTHER" id="PTHR30349:SF64">
    <property type="entry name" value="PROPHAGE INTEGRASE INTD-RELATED"/>
    <property type="match status" value="1"/>
</dbReference>
<dbReference type="Proteomes" id="UP001205603">
    <property type="component" value="Unassembled WGS sequence"/>
</dbReference>
<dbReference type="Pfam" id="PF13102">
    <property type="entry name" value="Phage_int_SAM_5"/>
    <property type="match status" value="1"/>
</dbReference>
<dbReference type="InterPro" id="IPR002104">
    <property type="entry name" value="Integrase_catalytic"/>
</dbReference>
<dbReference type="InterPro" id="IPR050090">
    <property type="entry name" value="Tyrosine_recombinase_XerCD"/>
</dbReference>
<evidence type="ECO:0000256" key="1">
    <source>
        <dbReference type="ARBA" id="ARBA00008857"/>
    </source>
</evidence>
<dbReference type="Gene3D" id="1.10.443.10">
    <property type="entry name" value="Intergrase catalytic core"/>
    <property type="match status" value="1"/>
</dbReference>
<dbReference type="EMBL" id="JANDHW010000005">
    <property type="protein sequence ID" value="MCP9611715.1"/>
    <property type="molecule type" value="Genomic_DNA"/>
</dbReference>
<dbReference type="InterPro" id="IPR013762">
    <property type="entry name" value="Integrase-like_cat_sf"/>
</dbReference>